<protein>
    <submittedName>
        <fullName evidence="1">Uncharacterized protein</fullName>
    </submittedName>
</protein>
<comment type="caution">
    <text evidence="1">The sequence shown here is derived from an EMBL/GenBank/DDBJ whole genome shotgun (WGS) entry which is preliminary data.</text>
</comment>
<keyword evidence="2" id="KW-1185">Reference proteome</keyword>
<gene>
    <name evidence="1" type="ORF">CDQ92_15935</name>
</gene>
<dbReference type="Proteomes" id="UP000197361">
    <property type="component" value="Unassembled WGS sequence"/>
</dbReference>
<evidence type="ECO:0000313" key="1">
    <source>
        <dbReference type="EMBL" id="OWQ94572.1"/>
    </source>
</evidence>
<dbReference type="RefSeq" id="WP_088442495.1">
    <property type="nucleotide sequence ID" value="NZ_BMMC01000010.1"/>
</dbReference>
<dbReference type="EMBL" id="NISK01000004">
    <property type="protein sequence ID" value="OWQ94572.1"/>
    <property type="molecule type" value="Genomic_DNA"/>
</dbReference>
<accession>A0A246JP32</accession>
<organism evidence="1 2">
    <name type="scientific">Sphingopyxis bauzanensis</name>
    <dbReference type="NCBI Taxonomy" id="651663"/>
    <lineage>
        <taxon>Bacteria</taxon>
        <taxon>Pseudomonadati</taxon>
        <taxon>Pseudomonadota</taxon>
        <taxon>Alphaproteobacteria</taxon>
        <taxon>Sphingomonadales</taxon>
        <taxon>Sphingomonadaceae</taxon>
        <taxon>Sphingopyxis</taxon>
    </lineage>
</organism>
<name>A0A246JP32_9SPHN</name>
<sequence>MMIFPALQKADPLGLDAINVAGGCKASTNEAAASTTVSRISTANHRPCTVYRSKIATFLAIWRDLVANPG</sequence>
<reference evidence="1 2" key="1">
    <citation type="journal article" date="2010" name="Int. J. Syst. Evol. Microbiol.">
        <title>Sphingopyxis bauzanensis sp. nov., a psychrophilic bacterium isolated from soil.</title>
        <authorList>
            <person name="Zhang D.C."/>
            <person name="Liu H.C."/>
            <person name="Xin Y.H."/>
            <person name="Zhou Y.G."/>
            <person name="Schinner F."/>
            <person name="Margesin R."/>
        </authorList>
    </citation>
    <scope>NUCLEOTIDE SEQUENCE [LARGE SCALE GENOMIC DNA]</scope>
    <source>
        <strain evidence="1 2">DSM 22271</strain>
    </source>
</reference>
<dbReference type="AlphaFoldDB" id="A0A246JP32"/>
<proteinExistence type="predicted"/>
<evidence type="ECO:0000313" key="2">
    <source>
        <dbReference type="Proteomes" id="UP000197361"/>
    </source>
</evidence>